<dbReference type="eggNOG" id="COG1122">
    <property type="taxonomic scope" value="Bacteria"/>
</dbReference>
<keyword evidence="4" id="KW-0067">ATP-binding</keyword>
<feature type="domain" description="ABC transporter" evidence="6">
    <location>
        <begin position="96"/>
        <end position="318"/>
    </location>
</feature>
<accession>A0A087E5C3</accession>
<feature type="compositionally biased region" description="Polar residues" evidence="5">
    <location>
        <begin position="48"/>
        <end position="57"/>
    </location>
</feature>
<sequence length="318" mass="35073">MGIVNRRRRSVAQPDAGWFQGEPLVELRDIDFSYREYETAEGGDDGSKNSSRGNADNSDVRSDVATVGARGDMRGGARDGPRGDTQGTAQGNTRQINAQQGFASRQGHNRRPWTAHTVLDKVSLTIERGECVALLGPNGSGKTTLMRIINALEFPDAGEYRYAGTSVTRKLVQAKNSAFAKTLHQRIGFVFQNSDTQLFCPSVEEEIAFGPLQMGLSQTMVRQRVEDMIGIFGMESMRQRAPYRLSDGEKKRVAIAACLSLNPELLVLDEPTDGLDERNTDMVVRVLQAFVASGKTILFSTHHRDIVRRLDARVADVL</sequence>
<dbReference type="GO" id="GO:0016887">
    <property type="term" value="F:ATP hydrolysis activity"/>
    <property type="evidence" value="ECO:0007669"/>
    <property type="project" value="InterPro"/>
</dbReference>
<comment type="caution">
    <text evidence="7">The sequence shown here is derived from an EMBL/GenBank/DDBJ whole genome shotgun (WGS) entry which is preliminary data.</text>
</comment>
<dbReference type="Proteomes" id="UP000029055">
    <property type="component" value="Unassembled WGS sequence"/>
</dbReference>
<evidence type="ECO:0000256" key="3">
    <source>
        <dbReference type="ARBA" id="ARBA00022741"/>
    </source>
</evidence>
<dbReference type="GO" id="GO:0042626">
    <property type="term" value="F:ATPase-coupled transmembrane transporter activity"/>
    <property type="evidence" value="ECO:0007669"/>
    <property type="project" value="TreeGrafter"/>
</dbReference>
<evidence type="ECO:0000256" key="4">
    <source>
        <dbReference type="ARBA" id="ARBA00022840"/>
    </source>
</evidence>
<protein>
    <submittedName>
        <fullName evidence="7">Cobalt ABC transporter ATPase</fullName>
        <ecNumber evidence="7">3.6.3.25</ecNumber>
    </submittedName>
</protein>
<dbReference type="PROSITE" id="PS50893">
    <property type="entry name" value="ABC_TRANSPORTER_2"/>
    <property type="match status" value="1"/>
</dbReference>
<evidence type="ECO:0000313" key="7">
    <source>
        <dbReference type="EMBL" id="KFJ02974.1"/>
    </source>
</evidence>
<evidence type="ECO:0000256" key="5">
    <source>
        <dbReference type="SAM" id="MobiDB-lite"/>
    </source>
</evidence>
<dbReference type="InterPro" id="IPR027417">
    <property type="entry name" value="P-loop_NTPase"/>
</dbReference>
<dbReference type="InterPro" id="IPR003593">
    <property type="entry name" value="AAA+_ATPase"/>
</dbReference>
<organism evidence="7 8">
    <name type="scientific">Bifidobacterium subtile</name>
    <dbReference type="NCBI Taxonomy" id="77635"/>
    <lineage>
        <taxon>Bacteria</taxon>
        <taxon>Bacillati</taxon>
        <taxon>Actinomycetota</taxon>
        <taxon>Actinomycetes</taxon>
        <taxon>Bifidobacteriales</taxon>
        <taxon>Bifidobacteriaceae</taxon>
        <taxon>Bifidobacterium</taxon>
    </lineage>
</organism>
<evidence type="ECO:0000259" key="6">
    <source>
        <dbReference type="PROSITE" id="PS50893"/>
    </source>
</evidence>
<evidence type="ECO:0000256" key="2">
    <source>
        <dbReference type="ARBA" id="ARBA00022448"/>
    </source>
</evidence>
<comment type="similarity">
    <text evidence="1">Belongs to the ABC transporter superfamily.</text>
</comment>
<dbReference type="SMART" id="SM00382">
    <property type="entry name" value="AAA"/>
    <property type="match status" value="1"/>
</dbReference>
<dbReference type="Pfam" id="PF00005">
    <property type="entry name" value="ABC_tran"/>
    <property type="match status" value="1"/>
</dbReference>
<dbReference type="EC" id="3.6.3.25" evidence="7"/>
<dbReference type="PANTHER" id="PTHR43553">
    <property type="entry name" value="HEAVY METAL TRANSPORTER"/>
    <property type="match status" value="1"/>
</dbReference>
<evidence type="ECO:0000313" key="8">
    <source>
        <dbReference type="Proteomes" id="UP000029055"/>
    </source>
</evidence>
<keyword evidence="2" id="KW-0813">Transport</keyword>
<reference evidence="7 8" key="1">
    <citation type="submission" date="2014-03" db="EMBL/GenBank/DDBJ databases">
        <title>Genomics of Bifidobacteria.</title>
        <authorList>
            <person name="Ventura M."/>
            <person name="Milani C."/>
            <person name="Lugli G.A."/>
        </authorList>
    </citation>
    <scope>NUCLEOTIDE SEQUENCE [LARGE SCALE GENOMIC DNA]</scope>
    <source>
        <strain evidence="7 8">LMG 11597</strain>
    </source>
</reference>
<dbReference type="CDD" id="cd03225">
    <property type="entry name" value="ABC_cobalt_CbiO_domain1"/>
    <property type="match status" value="1"/>
</dbReference>
<dbReference type="SUPFAM" id="SSF52540">
    <property type="entry name" value="P-loop containing nucleoside triphosphate hydrolases"/>
    <property type="match status" value="1"/>
</dbReference>
<dbReference type="GO" id="GO:0043190">
    <property type="term" value="C:ATP-binding cassette (ABC) transporter complex"/>
    <property type="evidence" value="ECO:0007669"/>
    <property type="project" value="TreeGrafter"/>
</dbReference>
<feature type="region of interest" description="Disordered" evidence="5">
    <location>
        <begin position="38"/>
        <end position="93"/>
    </location>
</feature>
<dbReference type="AlphaFoldDB" id="A0A087E5C3"/>
<keyword evidence="8" id="KW-1185">Reference proteome</keyword>
<proteinExistence type="inferred from homology"/>
<dbReference type="Gene3D" id="3.40.50.300">
    <property type="entry name" value="P-loop containing nucleotide triphosphate hydrolases"/>
    <property type="match status" value="1"/>
</dbReference>
<dbReference type="GO" id="GO:0005524">
    <property type="term" value="F:ATP binding"/>
    <property type="evidence" value="ECO:0007669"/>
    <property type="project" value="UniProtKB-KW"/>
</dbReference>
<keyword evidence="7" id="KW-0378">Hydrolase</keyword>
<name>A0A087E5C3_9BIFI</name>
<evidence type="ECO:0000256" key="1">
    <source>
        <dbReference type="ARBA" id="ARBA00005417"/>
    </source>
</evidence>
<dbReference type="InterPro" id="IPR015856">
    <property type="entry name" value="ABC_transpr_CbiO/EcfA_su"/>
</dbReference>
<feature type="compositionally biased region" description="Basic and acidic residues" evidence="5">
    <location>
        <begin position="71"/>
        <end position="82"/>
    </location>
</feature>
<gene>
    <name evidence="7" type="ORF">BISU_0900</name>
</gene>
<dbReference type="InterPro" id="IPR003439">
    <property type="entry name" value="ABC_transporter-like_ATP-bd"/>
</dbReference>
<dbReference type="InterPro" id="IPR050095">
    <property type="entry name" value="ECF_ABC_transporter_ATP-bd"/>
</dbReference>
<dbReference type="STRING" id="77635.BISU_0900"/>
<dbReference type="EMBL" id="JGZR01000007">
    <property type="protein sequence ID" value="KFJ02974.1"/>
    <property type="molecule type" value="Genomic_DNA"/>
</dbReference>
<keyword evidence="3" id="KW-0547">Nucleotide-binding</keyword>